<evidence type="ECO:0000313" key="4">
    <source>
        <dbReference type="Proteomes" id="UP000008141"/>
    </source>
</evidence>
<dbReference type="InterPro" id="IPR015655">
    <property type="entry name" value="PP2C"/>
</dbReference>
<dbReference type="SMART" id="SM00332">
    <property type="entry name" value="PP2Cc"/>
    <property type="match status" value="1"/>
</dbReference>
<feature type="region of interest" description="Disordered" evidence="1">
    <location>
        <begin position="509"/>
        <end position="544"/>
    </location>
</feature>
<dbReference type="GO" id="GO:0004722">
    <property type="term" value="F:protein serine/threonine phosphatase activity"/>
    <property type="evidence" value="ECO:0007669"/>
    <property type="project" value="InterPro"/>
</dbReference>
<name>E1ZGI9_CHLVA</name>
<dbReference type="PANTHER" id="PTHR47992">
    <property type="entry name" value="PROTEIN PHOSPHATASE"/>
    <property type="match status" value="1"/>
</dbReference>
<organism evidence="4">
    <name type="scientific">Chlorella variabilis</name>
    <name type="common">Green alga</name>
    <dbReference type="NCBI Taxonomy" id="554065"/>
    <lineage>
        <taxon>Eukaryota</taxon>
        <taxon>Viridiplantae</taxon>
        <taxon>Chlorophyta</taxon>
        <taxon>core chlorophytes</taxon>
        <taxon>Trebouxiophyceae</taxon>
        <taxon>Chlorellales</taxon>
        <taxon>Chlorellaceae</taxon>
        <taxon>Chlorella clade</taxon>
        <taxon>Chlorella</taxon>
    </lineage>
</organism>
<feature type="compositionally biased region" description="Low complexity" evidence="1">
    <location>
        <begin position="521"/>
        <end position="533"/>
    </location>
</feature>
<evidence type="ECO:0000313" key="3">
    <source>
        <dbReference type="EMBL" id="EFN54940.1"/>
    </source>
</evidence>
<evidence type="ECO:0000256" key="1">
    <source>
        <dbReference type="SAM" id="MobiDB-lite"/>
    </source>
</evidence>
<dbReference type="Pfam" id="PF00481">
    <property type="entry name" value="PP2C"/>
    <property type="match status" value="1"/>
</dbReference>
<feature type="domain" description="PPM-type phosphatase" evidence="2">
    <location>
        <begin position="43"/>
        <end position="295"/>
    </location>
</feature>
<dbReference type="InterPro" id="IPR001932">
    <property type="entry name" value="PPM-type_phosphatase-like_dom"/>
</dbReference>
<accession>E1ZGI9</accession>
<dbReference type="AlphaFoldDB" id="E1ZGI9"/>
<dbReference type="Proteomes" id="UP000008141">
    <property type="component" value="Unassembled WGS sequence"/>
</dbReference>
<gene>
    <name evidence="3" type="ORF">CHLNCDRAFT_134688</name>
</gene>
<protein>
    <recommendedName>
        <fullName evidence="2">PPM-type phosphatase domain-containing protein</fullName>
    </recommendedName>
</protein>
<dbReference type="OrthoDB" id="10264738at2759"/>
<dbReference type="EMBL" id="GL433846">
    <property type="protein sequence ID" value="EFN54940.1"/>
    <property type="molecule type" value="Genomic_DNA"/>
</dbReference>
<dbReference type="RefSeq" id="XP_005847042.1">
    <property type="nucleotide sequence ID" value="XM_005846980.1"/>
</dbReference>
<reference evidence="3 4" key="1">
    <citation type="journal article" date="2010" name="Plant Cell">
        <title>The Chlorella variabilis NC64A genome reveals adaptation to photosymbiosis, coevolution with viruses, and cryptic sex.</title>
        <authorList>
            <person name="Blanc G."/>
            <person name="Duncan G."/>
            <person name="Agarkova I."/>
            <person name="Borodovsky M."/>
            <person name="Gurnon J."/>
            <person name="Kuo A."/>
            <person name="Lindquist E."/>
            <person name="Lucas S."/>
            <person name="Pangilinan J."/>
            <person name="Polle J."/>
            <person name="Salamov A."/>
            <person name="Terry A."/>
            <person name="Yamada T."/>
            <person name="Dunigan D.D."/>
            <person name="Grigoriev I.V."/>
            <person name="Claverie J.M."/>
            <person name="Van Etten J.L."/>
        </authorList>
    </citation>
    <scope>NUCLEOTIDE SEQUENCE [LARGE SCALE GENOMIC DNA]</scope>
    <source>
        <strain evidence="3 4">NC64A</strain>
    </source>
</reference>
<evidence type="ECO:0000259" key="2">
    <source>
        <dbReference type="PROSITE" id="PS51746"/>
    </source>
</evidence>
<dbReference type="eggNOG" id="KOG0698">
    <property type="taxonomic scope" value="Eukaryota"/>
</dbReference>
<dbReference type="InParanoid" id="E1ZGI9"/>
<sequence length="691" mass="72091">MHTAWSNGIWDGRRGEDRLVAVQRLWPNVAVAAADAGSPEELLSSCCWLQPREHHKPSYCLFAVFDGHNGPRAARFAADNVAQIVEGFLPPWVSNAADPAAPAPQMAAQLQEALVLAFLELHRQFGGVGRKGGCTATVALQAGRLLTVASLGSGRCVLDMGCLGSLLTLSVEHRISSNVAERQRLSAAGCEVAYMDVGSLGPARHPGRGDGVLRLWPGGLALSRSIGDFAISEAVLLPPSGGRLILATEGVWGHGQDLLQLMHNAPLKTASFKVVKAISTSRQNHVDASIIVADILPPRVQSFQSVCRRQQQQPVAAPAVTSEHRHRQFLDSSTEALKMLFRRSGGIRQPEEAMPPAPALAPPSASDQSQVVASAELLADIDSAALLGLAPWGGSDAGSTSAPRAGSFSSTSSAGAGARAQMMAAIQAQQQTVWFVQPTEQLMWRLLREASQLWHDVRRRQRDIKAAAALSAAAAEEQSLLAVLVRSTPSGRVQSEWLEASAAAATAAGGAANQQEAHLTSSSTSSIGSSHSGGSDEGGPVILGSANGSGAGSLNERLLLLSPKAAGSGRWRAACAVSPGSASALVTSGSWTSRSRTTTLGRSSSSGACPVPALSPKLSLEDRALRRRAPGELAASPGTKWMRAYSCVAGVLTKAGSAYSNRNMEAAAGVDSWTEAYGSMAGQYMSRKGQA</sequence>
<dbReference type="GeneID" id="17354404"/>
<dbReference type="KEGG" id="cvr:CHLNCDRAFT_134688"/>
<dbReference type="SUPFAM" id="SSF81606">
    <property type="entry name" value="PP2C-like"/>
    <property type="match status" value="1"/>
</dbReference>
<dbReference type="InterPro" id="IPR036457">
    <property type="entry name" value="PPM-type-like_dom_sf"/>
</dbReference>
<proteinExistence type="predicted"/>
<dbReference type="PROSITE" id="PS51746">
    <property type="entry name" value="PPM_2"/>
    <property type="match status" value="1"/>
</dbReference>
<keyword evidence="4" id="KW-1185">Reference proteome</keyword>
<dbReference type="CDD" id="cd00143">
    <property type="entry name" value="PP2Cc"/>
    <property type="match status" value="1"/>
</dbReference>
<dbReference type="Gene3D" id="3.60.40.10">
    <property type="entry name" value="PPM-type phosphatase domain"/>
    <property type="match status" value="1"/>
</dbReference>